<name>A0ABT8DXD9_9BURK</name>
<comment type="caution">
    <text evidence="2">The sequence shown here is derived from an EMBL/GenBank/DDBJ whole genome shotgun (WGS) entry which is preliminary data.</text>
</comment>
<dbReference type="PANTHER" id="PTHR47619">
    <property type="entry name" value="METALLO-HYDROLASE YYCJ-RELATED"/>
    <property type="match status" value="1"/>
</dbReference>
<dbReference type="InterPro" id="IPR036866">
    <property type="entry name" value="RibonucZ/Hydroxyglut_hydro"/>
</dbReference>
<dbReference type="SUPFAM" id="SSF56281">
    <property type="entry name" value="Metallo-hydrolase/oxidoreductase"/>
    <property type="match status" value="1"/>
</dbReference>
<dbReference type="InterPro" id="IPR001279">
    <property type="entry name" value="Metallo-B-lactamas"/>
</dbReference>
<proteinExistence type="predicted"/>
<dbReference type="Proteomes" id="UP001228044">
    <property type="component" value="Unassembled WGS sequence"/>
</dbReference>
<accession>A0ABT8DXD9</accession>
<dbReference type="SMART" id="SM00849">
    <property type="entry name" value="Lactamase_B"/>
    <property type="match status" value="1"/>
</dbReference>
<dbReference type="Pfam" id="PF12706">
    <property type="entry name" value="Lactamase_B_2"/>
    <property type="match status" value="1"/>
</dbReference>
<reference evidence="2 3" key="1">
    <citation type="submission" date="2023-06" db="EMBL/GenBank/DDBJ databases">
        <title>Pelomonas sp. PFR6 16S ribosomal RNA gene Genome sequencing and assembly.</title>
        <authorList>
            <person name="Woo H."/>
        </authorList>
    </citation>
    <scope>NUCLEOTIDE SEQUENCE [LARGE SCALE GENOMIC DNA]</scope>
    <source>
        <strain evidence="2 3">PFR6</strain>
    </source>
</reference>
<dbReference type="PANTHER" id="PTHR47619:SF1">
    <property type="entry name" value="EXODEOXYRIBONUCLEASE WALJ"/>
    <property type="match status" value="1"/>
</dbReference>
<organism evidence="2 3">
    <name type="scientific">Roseateles violae</name>
    <dbReference type="NCBI Taxonomy" id="3058042"/>
    <lineage>
        <taxon>Bacteria</taxon>
        <taxon>Pseudomonadati</taxon>
        <taxon>Pseudomonadota</taxon>
        <taxon>Betaproteobacteria</taxon>
        <taxon>Burkholderiales</taxon>
        <taxon>Sphaerotilaceae</taxon>
        <taxon>Roseateles</taxon>
    </lineage>
</organism>
<feature type="domain" description="Metallo-beta-lactamase" evidence="1">
    <location>
        <begin position="11"/>
        <end position="191"/>
    </location>
</feature>
<gene>
    <name evidence="2" type="ORF">QWJ38_16490</name>
</gene>
<keyword evidence="3" id="KW-1185">Reference proteome</keyword>
<evidence type="ECO:0000313" key="3">
    <source>
        <dbReference type="Proteomes" id="UP001228044"/>
    </source>
</evidence>
<dbReference type="EMBL" id="JAUHHC010000004">
    <property type="protein sequence ID" value="MDN3921889.1"/>
    <property type="molecule type" value="Genomic_DNA"/>
</dbReference>
<dbReference type="RefSeq" id="WP_290360192.1">
    <property type="nucleotide sequence ID" value="NZ_JAUHHC010000004.1"/>
</dbReference>
<evidence type="ECO:0000313" key="2">
    <source>
        <dbReference type="EMBL" id="MDN3921889.1"/>
    </source>
</evidence>
<dbReference type="Gene3D" id="3.60.15.10">
    <property type="entry name" value="Ribonuclease Z/Hydroxyacylglutathione hydrolase-like"/>
    <property type="match status" value="1"/>
</dbReference>
<evidence type="ECO:0000259" key="1">
    <source>
        <dbReference type="SMART" id="SM00849"/>
    </source>
</evidence>
<dbReference type="InterPro" id="IPR052533">
    <property type="entry name" value="WalJ/YycJ-like"/>
</dbReference>
<sequence>MRFCSLGSGSGGNATLIEASQGITSTELLVDCGFSLRELTRRLARAGSAPERLAGVFITHEHGDHAGCALALARRHRVPIYCSRGTWRAIGDAAIDPALIRFVRDGEVLALGDLELRPFAVPHDANEPLQLRLSDGWRSLGLITDLGSLTPSVAAALQACEALLLECNHDEQMLRDSSYPASLKRRILGSHGHLSNAIAAQLLGQCLHGGLRHVVAAHLSERNNRPALAAAALAEILACDAGQIPIASQELGLAWLSLS</sequence>
<protein>
    <submittedName>
        <fullName evidence="2">MBL fold metallo-hydrolase</fullName>
    </submittedName>
</protein>